<protein>
    <recommendedName>
        <fullName evidence="2">Methyltransferase FkbM domain-containing protein</fullName>
    </recommendedName>
</protein>
<evidence type="ECO:0000313" key="4">
    <source>
        <dbReference type="Proteomes" id="UP001189429"/>
    </source>
</evidence>
<dbReference type="SUPFAM" id="SSF53335">
    <property type="entry name" value="S-adenosyl-L-methionine-dependent methyltransferases"/>
    <property type="match status" value="1"/>
</dbReference>
<sequence length="392" mass="42835">MLARWVAAAAAANRTLWVLEVGACNGDFAPPARGDDGAGGSTTPRESNDVVQGLFGSPAVRAVLVEPNPPMFRELQRNMAAAFGNTERLRAMQVAVCPEKSGSVPFYVVDSERLVRDHPDTPKWAAKQLSSMDRHHIVKHARSLAMKRSAWEAYIQEIAVPCLTPADLLAAASLPPAQVDLLQVDAEGFDGKIVRTFLNLPEVNPKVIRFEQKHLPRQELGNLTSYLRARGYRVEQISSDVVAWREAELQIDGPRLQAPVAETHPPTRTALPCPEYVRVAGVPTAQSKRNGMFKQIGVIKEEGVIMNGGRPVFRSTNKQFLFYFARRKSWRIGNQPEAGQDGFGDGVISQDGEGAVCPTNAFGWHYFDGGWVPSSAITVEAAINVAPSQSKS</sequence>
<dbReference type="Proteomes" id="UP001189429">
    <property type="component" value="Unassembled WGS sequence"/>
</dbReference>
<dbReference type="InterPro" id="IPR029063">
    <property type="entry name" value="SAM-dependent_MTases_sf"/>
</dbReference>
<keyword evidence="4" id="KW-1185">Reference proteome</keyword>
<evidence type="ECO:0000256" key="1">
    <source>
        <dbReference type="SAM" id="SignalP"/>
    </source>
</evidence>
<feature type="signal peptide" evidence="1">
    <location>
        <begin position="1"/>
        <end position="17"/>
    </location>
</feature>
<dbReference type="Gene3D" id="3.40.50.150">
    <property type="entry name" value="Vaccinia Virus protein VP39"/>
    <property type="match status" value="1"/>
</dbReference>
<feature type="chain" id="PRO_5045710847" description="Methyltransferase FkbM domain-containing protein" evidence="1">
    <location>
        <begin position="18"/>
        <end position="392"/>
    </location>
</feature>
<gene>
    <name evidence="3" type="ORF">PCOR1329_LOCUS36569</name>
</gene>
<organism evidence="3 4">
    <name type="scientific">Prorocentrum cordatum</name>
    <dbReference type="NCBI Taxonomy" id="2364126"/>
    <lineage>
        <taxon>Eukaryota</taxon>
        <taxon>Sar</taxon>
        <taxon>Alveolata</taxon>
        <taxon>Dinophyceae</taxon>
        <taxon>Prorocentrales</taxon>
        <taxon>Prorocentraceae</taxon>
        <taxon>Prorocentrum</taxon>
    </lineage>
</organism>
<dbReference type="InterPro" id="IPR006342">
    <property type="entry name" value="FkbM_mtfrase"/>
</dbReference>
<reference evidence="3" key="1">
    <citation type="submission" date="2023-10" db="EMBL/GenBank/DDBJ databases">
        <authorList>
            <person name="Chen Y."/>
            <person name="Shah S."/>
            <person name="Dougan E. K."/>
            <person name="Thang M."/>
            <person name="Chan C."/>
        </authorList>
    </citation>
    <scope>NUCLEOTIDE SEQUENCE [LARGE SCALE GENOMIC DNA]</scope>
</reference>
<evidence type="ECO:0000313" key="3">
    <source>
        <dbReference type="EMBL" id="CAK0841344.1"/>
    </source>
</evidence>
<comment type="caution">
    <text evidence="3">The sequence shown here is derived from an EMBL/GenBank/DDBJ whole genome shotgun (WGS) entry which is preliminary data.</text>
</comment>
<dbReference type="EMBL" id="CAUYUJ010014447">
    <property type="protein sequence ID" value="CAK0841344.1"/>
    <property type="molecule type" value="Genomic_DNA"/>
</dbReference>
<accession>A0ABN9T8D0</accession>
<keyword evidence="1" id="KW-0732">Signal</keyword>
<proteinExistence type="predicted"/>
<name>A0ABN9T8D0_9DINO</name>
<evidence type="ECO:0000259" key="2">
    <source>
        <dbReference type="Pfam" id="PF05050"/>
    </source>
</evidence>
<dbReference type="Pfam" id="PF05050">
    <property type="entry name" value="Methyltransf_21"/>
    <property type="match status" value="1"/>
</dbReference>
<feature type="domain" description="Methyltransferase FkbM" evidence="2">
    <location>
        <begin position="54"/>
        <end position="234"/>
    </location>
</feature>